<proteinExistence type="predicted"/>
<reference evidence="2" key="3">
    <citation type="submission" date="2025-09" db="UniProtKB">
        <authorList>
            <consortium name="Ensembl"/>
        </authorList>
    </citation>
    <scope>IDENTIFICATION</scope>
</reference>
<evidence type="ECO:0000256" key="1">
    <source>
        <dbReference type="SAM" id="Phobius"/>
    </source>
</evidence>
<evidence type="ECO:0000313" key="3">
    <source>
        <dbReference type="Proteomes" id="UP000314982"/>
    </source>
</evidence>
<protein>
    <submittedName>
        <fullName evidence="2">Uncharacterized protein</fullName>
    </submittedName>
</protein>
<keyword evidence="1" id="KW-1133">Transmembrane helix</keyword>
<accession>A0A4W5LA96</accession>
<keyword evidence="1" id="KW-0472">Membrane</keyword>
<reference evidence="3" key="1">
    <citation type="submission" date="2018-06" db="EMBL/GenBank/DDBJ databases">
        <title>Genome assembly of Danube salmon.</title>
        <authorList>
            <person name="Macqueen D.J."/>
            <person name="Gundappa M.K."/>
        </authorList>
    </citation>
    <scope>NUCLEOTIDE SEQUENCE [LARGE SCALE GENOMIC DNA]</scope>
</reference>
<keyword evidence="3" id="KW-1185">Reference proteome</keyword>
<dbReference type="AlphaFoldDB" id="A0A4W5LA96"/>
<sequence>LNGFLFFPLPSGKSGWINLIGLGARNKSELVTSRSGCWVYAQRYPHMQSEPNPMVYLVFSTIHIILLIAMDTVLLVAMSFR</sequence>
<dbReference type="Proteomes" id="UP000314982">
    <property type="component" value="Unassembled WGS sequence"/>
</dbReference>
<name>A0A4W5LA96_9TELE</name>
<feature type="transmembrane region" description="Helical" evidence="1">
    <location>
        <begin position="54"/>
        <end position="77"/>
    </location>
</feature>
<organism evidence="2 3">
    <name type="scientific">Hucho hucho</name>
    <name type="common">huchen</name>
    <dbReference type="NCBI Taxonomy" id="62062"/>
    <lineage>
        <taxon>Eukaryota</taxon>
        <taxon>Metazoa</taxon>
        <taxon>Chordata</taxon>
        <taxon>Craniata</taxon>
        <taxon>Vertebrata</taxon>
        <taxon>Euteleostomi</taxon>
        <taxon>Actinopterygii</taxon>
        <taxon>Neopterygii</taxon>
        <taxon>Teleostei</taxon>
        <taxon>Protacanthopterygii</taxon>
        <taxon>Salmoniformes</taxon>
        <taxon>Salmonidae</taxon>
        <taxon>Salmoninae</taxon>
        <taxon>Hucho</taxon>
    </lineage>
</organism>
<dbReference type="Ensembl" id="ENSHHUT00000023575.1">
    <property type="protein sequence ID" value="ENSHHUP00000022714.1"/>
    <property type="gene ID" value="ENSHHUG00000014241.1"/>
</dbReference>
<evidence type="ECO:0000313" key="2">
    <source>
        <dbReference type="Ensembl" id="ENSHHUP00000022714.1"/>
    </source>
</evidence>
<keyword evidence="1" id="KW-0812">Transmembrane</keyword>
<reference evidence="2" key="2">
    <citation type="submission" date="2025-08" db="UniProtKB">
        <authorList>
            <consortium name="Ensembl"/>
        </authorList>
    </citation>
    <scope>IDENTIFICATION</scope>
</reference>